<sequence length="54" mass="6260">LLYWDQGRWKEAEELDVQVMETSLKMLGAEHLDMLMLNTEYSDILASMANLISI</sequence>
<dbReference type="GeneID" id="70241471"/>
<evidence type="ECO:0000313" key="1">
    <source>
        <dbReference type="EMBL" id="KAH8698010.1"/>
    </source>
</evidence>
<accession>A0AAD4PWL6</accession>
<protein>
    <recommendedName>
        <fullName evidence="3">Kinesin light chain</fullName>
    </recommendedName>
</protein>
<dbReference type="Gene3D" id="1.25.40.10">
    <property type="entry name" value="Tetratricopeptide repeat domain"/>
    <property type="match status" value="1"/>
</dbReference>
<dbReference type="InterPro" id="IPR011990">
    <property type="entry name" value="TPR-like_helical_dom_sf"/>
</dbReference>
<gene>
    <name evidence="1" type="ORF">BGW36DRAFT_295419</name>
</gene>
<evidence type="ECO:0008006" key="3">
    <source>
        <dbReference type="Google" id="ProtNLM"/>
    </source>
</evidence>
<dbReference type="Pfam" id="PF13374">
    <property type="entry name" value="TPR_10"/>
    <property type="match status" value="1"/>
</dbReference>
<keyword evidence="2" id="KW-1185">Reference proteome</keyword>
<dbReference type="Proteomes" id="UP001201262">
    <property type="component" value="Unassembled WGS sequence"/>
</dbReference>
<proteinExistence type="predicted"/>
<name>A0AAD4PWL6_9EURO</name>
<organism evidence="1 2">
    <name type="scientific">Talaromyces proteolyticus</name>
    <dbReference type="NCBI Taxonomy" id="1131652"/>
    <lineage>
        <taxon>Eukaryota</taxon>
        <taxon>Fungi</taxon>
        <taxon>Dikarya</taxon>
        <taxon>Ascomycota</taxon>
        <taxon>Pezizomycotina</taxon>
        <taxon>Eurotiomycetes</taxon>
        <taxon>Eurotiomycetidae</taxon>
        <taxon>Eurotiales</taxon>
        <taxon>Trichocomaceae</taxon>
        <taxon>Talaromyces</taxon>
        <taxon>Talaromyces sect. Bacilispori</taxon>
    </lineage>
</organism>
<dbReference type="AlphaFoldDB" id="A0AAD4PWL6"/>
<feature type="non-terminal residue" evidence="1">
    <location>
        <position position="1"/>
    </location>
</feature>
<reference evidence="1" key="1">
    <citation type="submission" date="2021-12" db="EMBL/GenBank/DDBJ databases">
        <title>Convergent genome expansion in fungi linked to evolution of root-endophyte symbiosis.</title>
        <authorList>
            <consortium name="DOE Joint Genome Institute"/>
            <person name="Ke Y.-H."/>
            <person name="Bonito G."/>
            <person name="Liao H.-L."/>
            <person name="Looney B."/>
            <person name="Rojas-Flechas A."/>
            <person name="Nash J."/>
            <person name="Hameed K."/>
            <person name="Schadt C."/>
            <person name="Martin F."/>
            <person name="Crous P.W."/>
            <person name="Miettinen O."/>
            <person name="Magnuson J.K."/>
            <person name="Labbe J."/>
            <person name="Jacobson D."/>
            <person name="Doktycz M.J."/>
            <person name="Veneault-Fourrey C."/>
            <person name="Kuo A."/>
            <person name="Mondo S."/>
            <person name="Calhoun S."/>
            <person name="Riley R."/>
            <person name="Ohm R."/>
            <person name="LaButti K."/>
            <person name="Andreopoulos B."/>
            <person name="Pangilinan J."/>
            <person name="Nolan M."/>
            <person name="Tritt A."/>
            <person name="Clum A."/>
            <person name="Lipzen A."/>
            <person name="Daum C."/>
            <person name="Barry K."/>
            <person name="Grigoriev I.V."/>
            <person name="Vilgalys R."/>
        </authorList>
    </citation>
    <scope>NUCLEOTIDE SEQUENCE</scope>
    <source>
        <strain evidence="1">PMI_201</strain>
    </source>
</reference>
<dbReference type="RefSeq" id="XP_046072711.1">
    <property type="nucleotide sequence ID" value="XM_046211184.1"/>
</dbReference>
<comment type="caution">
    <text evidence="1">The sequence shown here is derived from an EMBL/GenBank/DDBJ whole genome shotgun (WGS) entry which is preliminary data.</text>
</comment>
<evidence type="ECO:0000313" key="2">
    <source>
        <dbReference type="Proteomes" id="UP001201262"/>
    </source>
</evidence>
<dbReference type="EMBL" id="JAJTJA010000006">
    <property type="protein sequence ID" value="KAH8698010.1"/>
    <property type="molecule type" value="Genomic_DNA"/>
</dbReference>